<organism evidence="4 5">
    <name type="scientific">Streptomyces olivochromogenes</name>
    <dbReference type="NCBI Taxonomy" id="1963"/>
    <lineage>
        <taxon>Bacteria</taxon>
        <taxon>Bacillati</taxon>
        <taxon>Actinomycetota</taxon>
        <taxon>Actinomycetes</taxon>
        <taxon>Kitasatosporales</taxon>
        <taxon>Streptomycetaceae</taxon>
        <taxon>Streptomyces</taxon>
    </lineage>
</organism>
<evidence type="ECO:0000256" key="1">
    <source>
        <dbReference type="ARBA" id="ARBA00006484"/>
    </source>
</evidence>
<dbReference type="PANTHER" id="PTHR43976:SF16">
    <property type="entry name" value="SHORT-CHAIN DEHYDROGENASE_REDUCTASE FAMILY PROTEIN"/>
    <property type="match status" value="1"/>
</dbReference>
<protein>
    <submittedName>
        <fullName evidence="4">Short-chain dehydrogenase/reductase</fullName>
    </submittedName>
</protein>
<dbReference type="RefSeq" id="WP_235613992.1">
    <property type="nucleotide sequence ID" value="NZ_BDQI01000047.1"/>
</dbReference>
<dbReference type="InterPro" id="IPR020904">
    <property type="entry name" value="Sc_DH/Rdtase_CS"/>
</dbReference>
<accession>A0A250VVG0</accession>
<dbReference type="PANTHER" id="PTHR43976">
    <property type="entry name" value="SHORT CHAIN DEHYDROGENASE"/>
    <property type="match status" value="1"/>
</dbReference>
<comment type="caution">
    <text evidence="4">The sequence shown here is derived from an EMBL/GenBank/DDBJ whole genome shotgun (WGS) entry which is preliminary data.</text>
</comment>
<comment type="similarity">
    <text evidence="1 3">Belongs to the short-chain dehydrogenases/reductases (SDR) family.</text>
</comment>
<dbReference type="SUPFAM" id="SSF51735">
    <property type="entry name" value="NAD(P)-binding Rossmann-fold domains"/>
    <property type="match status" value="1"/>
</dbReference>
<name>A0A250VVG0_STROL</name>
<keyword evidence="5" id="KW-1185">Reference proteome</keyword>
<dbReference type="Proteomes" id="UP000217446">
    <property type="component" value="Unassembled WGS sequence"/>
</dbReference>
<dbReference type="Pfam" id="PF00106">
    <property type="entry name" value="adh_short"/>
    <property type="match status" value="1"/>
</dbReference>
<proteinExistence type="inferred from homology"/>
<dbReference type="EMBL" id="BDQI01000047">
    <property type="protein sequence ID" value="GAX58203.1"/>
    <property type="molecule type" value="Genomic_DNA"/>
</dbReference>
<dbReference type="InterPro" id="IPR036291">
    <property type="entry name" value="NAD(P)-bd_dom_sf"/>
</dbReference>
<dbReference type="AlphaFoldDB" id="A0A250VVG0"/>
<dbReference type="PRINTS" id="PR00081">
    <property type="entry name" value="GDHRDH"/>
</dbReference>
<keyword evidence="2" id="KW-0560">Oxidoreductase</keyword>
<dbReference type="GO" id="GO:0016491">
    <property type="term" value="F:oxidoreductase activity"/>
    <property type="evidence" value="ECO:0007669"/>
    <property type="project" value="UniProtKB-KW"/>
</dbReference>
<sequence>MVAAAHDERQVREAFPDAGDALLPVRLDGTDAAQIGTAAVEHFGGIDVLVDNAGRGLLGAVEEGADSEVHSLCEVNVFGLLAVTRAVLLVMRAADSGIVVNVSAIAGFQSVRGWGLYASTKFAVEGFTEALREELAPLGITAGVVEPGYFRTGFLGSPSLHVSERIADYEETAAGQMRTIVPGFNHQQPGDLVKGAAVVVDAIDGGAFPVRLFLGPDTINVVTEKIGQVRTELARQHDVAVSTDRAN</sequence>
<dbReference type="InterPro" id="IPR002347">
    <property type="entry name" value="SDR_fam"/>
</dbReference>
<reference evidence="5" key="1">
    <citation type="submission" date="2017-05" db="EMBL/GenBank/DDBJ databases">
        <title>Streptomyces olivochromogenes NBRC 3561 whole genome shotgun sequence.</title>
        <authorList>
            <person name="Dohra H."/>
            <person name="Kodani S."/>
        </authorList>
    </citation>
    <scope>NUCLEOTIDE SEQUENCE [LARGE SCALE GENOMIC DNA]</scope>
    <source>
        <strain evidence="5">NBRC 3561</strain>
    </source>
</reference>
<dbReference type="InterPro" id="IPR051911">
    <property type="entry name" value="SDR_oxidoreductase"/>
</dbReference>
<dbReference type="Gene3D" id="3.40.50.720">
    <property type="entry name" value="NAD(P)-binding Rossmann-like Domain"/>
    <property type="match status" value="1"/>
</dbReference>
<evidence type="ECO:0000313" key="5">
    <source>
        <dbReference type="Proteomes" id="UP000217446"/>
    </source>
</evidence>
<dbReference type="PRINTS" id="PR00080">
    <property type="entry name" value="SDRFAMILY"/>
</dbReference>
<dbReference type="PROSITE" id="PS00061">
    <property type="entry name" value="ADH_SHORT"/>
    <property type="match status" value="1"/>
</dbReference>
<gene>
    <name evidence="4" type="ORF">SO3561_09774</name>
</gene>
<evidence type="ECO:0000256" key="3">
    <source>
        <dbReference type="RuleBase" id="RU000363"/>
    </source>
</evidence>
<evidence type="ECO:0000313" key="4">
    <source>
        <dbReference type="EMBL" id="GAX58203.1"/>
    </source>
</evidence>
<evidence type="ECO:0000256" key="2">
    <source>
        <dbReference type="ARBA" id="ARBA00023002"/>
    </source>
</evidence>